<dbReference type="Gene3D" id="3.10.100.10">
    <property type="entry name" value="Mannose-Binding Protein A, subunit A"/>
    <property type="match status" value="1"/>
</dbReference>
<dbReference type="Proteomes" id="UP000261520">
    <property type="component" value="Unplaced"/>
</dbReference>
<dbReference type="PANTHER" id="PTHR45784:SF3">
    <property type="entry name" value="C-TYPE LECTIN DOMAIN FAMILY 4 MEMBER K-LIKE-RELATED"/>
    <property type="match status" value="1"/>
</dbReference>
<evidence type="ECO:0000259" key="2">
    <source>
        <dbReference type="PROSITE" id="PS50041"/>
    </source>
</evidence>
<dbReference type="InterPro" id="IPR018378">
    <property type="entry name" value="C-type_lectin_CS"/>
</dbReference>
<dbReference type="InterPro" id="IPR001304">
    <property type="entry name" value="C-type_lectin-like"/>
</dbReference>
<dbReference type="Ensembl" id="ENSPMGT00000026980.1">
    <property type="protein sequence ID" value="ENSPMGP00000025335.1"/>
    <property type="gene ID" value="ENSPMGG00000020448.1"/>
</dbReference>
<dbReference type="STRING" id="409849.ENSPMGP00000025335"/>
<feature type="domain" description="C-type lectin" evidence="2">
    <location>
        <begin position="43"/>
        <end position="148"/>
    </location>
</feature>
<reference evidence="3" key="2">
    <citation type="submission" date="2025-09" db="UniProtKB">
        <authorList>
            <consortium name="Ensembl"/>
        </authorList>
    </citation>
    <scope>IDENTIFICATION</scope>
</reference>
<dbReference type="InterPro" id="IPR016187">
    <property type="entry name" value="CTDL_fold"/>
</dbReference>
<keyword evidence="1" id="KW-1015">Disulfide bond</keyword>
<dbReference type="InterPro" id="IPR016186">
    <property type="entry name" value="C-type_lectin-like/link_sf"/>
</dbReference>
<organism evidence="3 4">
    <name type="scientific">Periophthalmus magnuspinnatus</name>
    <dbReference type="NCBI Taxonomy" id="409849"/>
    <lineage>
        <taxon>Eukaryota</taxon>
        <taxon>Metazoa</taxon>
        <taxon>Chordata</taxon>
        <taxon>Craniata</taxon>
        <taxon>Vertebrata</taxon>
        <taxon>Euteleostomi</taxon>
        <taxon>Actinopterygii</taxon>
        <taxon>Neopterygii</taxon>
        <taxon>Teleostei</taxon>
        <taxon>Neoteleostei</taxon>
        <taxon>Acanthomorphata</taxon>
        <taxon>Gobiaria</taxon>
        <taxon>Gobiiformes</taxon>
        <taxon>Gobioidei</taxon>
        <taxon>Gobiidae</taxon>
        <taxon>Oxudercinae</taxon>
        <taxon>Periophthalmus</taxon>
    </lineage>
</organism>
<keyword evidence="4" id="KW-1185">Reference proteome</keyword>
<dbReference type="AlphaFoldDB" id="A0A3B4B8T1"/>
<dbReference type="PANTHER" id="PTHR45784">
    <property type="entry name" value="C-TYPE LECTIN DOMAIN FAMILY 20 MEMBER A-RELATED"/>
    <property type="match status" value="1"/>
</dbReference>
<evidence type="ECO:0000256" key="1">
    <source>
        <dbReference type="ARBA" id="ARBA00023157"/>
    </source>
</evidence>
<reference evidence="3" key="1">
    <citation type="submission" date="2025-08" db="UniProtKB">
        <authorList>
            <consortium name="Ensembl"/>
        </authorList>
    </citation>
    <scope>IDENTIFICATION</scope>
</reference>
<sequence>MQYILLIKILRPVEKLQEFMFCTVGSSEGCQSLSQSATAADVGHKFYISTPSSWNDALAYCRQHHTDLAVIESSSQNTDVYNSITPKASAWIGLYRVPWTWSDQSLSTFRNWRDASPNNPTAQHCLAENPQHLWDDDYCETMFPVICHTGEL</sequence>
<name>A0A3B4B8T1_9GOBI</name>
<dbReference type="SUPFAM" id="SSF56436">
    <property type="entry name" value="C-type lectin-like"/>
    <property type="match status" value="1"/>
</dbReference>
<proteinExistence type="predicted"/>
<evidence type="ECO:0000313" key="3">
    <source>
        <dbReference type="Ensembl" id="ENSPMGP00000025335.1"/>
    </source>
</evidence>
<dbReference type="Pfam" id="PF00059">
    <property type="entry name" value="Lectin_C"/>
    <property type="match status" value="1"/>
</dbReference>
<protein>
    <recommendedName>
        <fullName evidence="2">C-type lectin domain-containing protein</fullName>
    </recommendedName>
</protein>
<dbReference type="SMART" id="SM00034">
    <property type="entry name" value="CLECT"/>
    <property type="match status" value="1"/>
</dbReference>
<dbReference type="PROSITE" id="PS00615">
    <property type="entry name" value="C_TYPE_LECTIN_1"/>
    <property type="match status" value="1"/>
</dbReference>
<accession>A0A3B4B8T1</accession>
<dbReference type="PROSITE" id="PS50041">
    <property type="entry name" value="C_TYPE_LECTIN_2"/>
    <property type="match status" value="1"/>
</dbReference>
<evidence type="ECO:0000313" key="4">
    <source>
        <dbReference type="Proteomes" id="UP000261520"/>
    </source>
</evidence>